<organism evidence="1 2">
    <name type="scientific">Fuscovulum blasticum DSM 2131</name>
    <dbReference type="NCBI Taxonomy" id="1188250"/>
    <lineage>
        <taxon>Bacteria</taxon>
        <taxon>Pseudomonadati</taxon>
        <taxon>Pseudomonadota</taxon>
        <taxon>Alphaproteobacteria</taxon>
        <taxon>Rhodobacterales</taxon>
        <taxon>Paracoccaceae</taxon>
        <taxon>Pseudogemmobacter</taxon>
    </lineage>
</organism>
<proteinExistence type="predicted"/>
<reference evidence="1 2" key="1">
    <citation type="submission" date="2018-03" db="EMBL/GenBank/DDBJ databases">
        <title>Rhodobacter blasticus.</title>
        <authorList>
            <person name="Meyer T.E."/>
            <person name="Miller S."/>
            <person name="Lodha T."/>
            <person name="Gandham S."/>
            <person name="Chintalapati S."/>
            <person name="Chintalapati V.R."/>
        </authorList>
    </citation>
    <scope>NUCLEOTIDE SEQUENCE [LARGE SCALE GENOMIC DNA]</scope>
    <source>
        <strain evidence="1 2">DSM 2131</strain>
    </source>
</reference>
<accession>A0A2T4JFH7</accession>
<dbReference type="EMBL" id="PZKE01000001">
    <property type="protein sequence ID" value="PTE16646.1"/>
    <property type="molecule type" value="Genomic_DNA"/>
</dbReference>
<keyword evidence="1" id="KW-0966">Cell projection</keyword>
<keyword evidence="1" id="KW-0969">Cilium</keyword>
<dbReference type="NCBIfam" id="NF009435">
    <property type="entry name" value="PRK12794.1"/>
    <property type="match status" value="1"/>
</dbReference>
<dbReference type="Proteomes" id="UP000241362">
    <property type="component" value="Unassembled WGS sequence"/>
</dbReference>
<gene>
    <name evidence="1" type="ORF">C5F44_01995</name>
</gene>
<name>A0A2T4JFH7_FUSBL</name>
<keyword evidence="2" id="KW-1185">Reference proteome</keyword>
<keyword evidence="1" id="KW-0282">Flagellum</keyword>
<evidence type="ECO:0000313" key="1">
    <source>
        <dbReference type="EMBL" id="PTE16646.1"/>
    </source>
</evidence>
<evidence type="ECO:0000313" key="2">
    <source>
        <dbReference type="Proteomes" id="UP000241362"/>
    </source>
</evidence>
<dbReference type="Pfam" id="PF07309">
    <property type="entry name" value="FlaF"/>
    <property type="match status" value="1"/>
</dbReference>
<dbReference type="GO" id="GO:0044781">
    <property type="term" value="P:bacterial-type flagellum organization"/>
    <property type="evidence" value="ECO:0007669"/>
    <property type="project" value="InterPro"/>
</dbReference>
<sequence length="124" mass="13474">MNHMTQTAYAQPAAPVRTARAVEYDVIARITQRLAAAIRGRKDNHPAFVAALSENEQLWSTLGADVALPDNSLPQTLRARLFYLYRFTFEHSRKVLAGAASPEVLVEINTAVLRGLRGDGGAGA</sequence>
<comment type="caution">
    <text evidence="1">The sequence shown here is derived from an EMBL/GenBank/DDBJ whole genome shotgun (WGS) entry which is preliminary data.</text>
</comment>
<dbReference type="AlphaFoldDB" id="A0A2T4JFH7"/>
<protein>
    <submittedName>
        <fullName evidence="1">Flagellar biosynthesis regulatory protein FlaF</fullName>
    </submittedName>
</protein>
<dbReference type="InterPro" id="IPR010845">
    <property type="entry name" value="FlaF"/>
</dbReference>